<accession>A0ABZ3H228</accession>
<reference evidence="2 3" key="1">
    <citation type="submission" date="2021-11" db="EMBL/GenBank/DDBJ databases">
        <title>Whole genome of Geoglobus acetivorans.</title>
        <authorList>
            <person name="Liu D."/>
        </authorList>
    </citation>
    <scope>NUCLEOTIDE SEQUENCE [LARGE SCALE GENOMIC DNA]</scope>
    <source>
        <strain evidence="2 3">SBH6</strain>
    </source>
</reference>
<name>A0ABZ3H228_GEOAI</name>
<dbReference type="PANTHER" id="PTHR30548:SF1">
    <property type="entry name" value="DEHYDRATASE SUBUNIT MJ0007-RELATED"/>
    <property type="match status" value="1"/>
</dbReference>
<dbReference type="Gene3D" id="3.40.50.11900">
    <property type="match status" value="1"/>
</dbReference>
<dbReference type="Gene3D" id="3.40.50.11890">
    <property type="match status" value="1"/>
</dbReference>
<gene>
    <name evidence="2" type="ORF">LPQ35_10235</name>
</gene>
<proteinExistence type="inferred from homology"/>
<dbReference type="InterPro" id="IPR010327">
    <property type="entry name" value="FldB/FldC_alpha/beta"/>
</dbReference>
<evidence type="ECO:0000313" key="2">
    <source>
        <dbReference type="EMBL" id="XAT63620.1"/>
    </source>
</evidence>
<protein>
    <submittedName>
        <fullName evidence="2">2-hydroxyacyl-CoA dehydratase family protein</fullName>
    </submittedName>
</protein>
<keyword evidence="3" id="KW-1185">Reference proteome</keyword>
<sequence>MVSLSDSVEGLFAQMKNAIDNRTKIKEYREKGMKVIGTLCNNVPEEVIHSTGAVPVRVFGNYGSTPNASSVMPQWTCYYARNVMEAGLRGETEFLDGIVSTTSDDTKIHLFSLYRFYLNPEFSYMVQYPFSRDEKSRRFFIRELERFSSFLARFTGFETDTSSLKKSIETYNNFRKVCTRLERLRSEDRVKVSASEWMLIMLSSMHMLKEDFNRIAEELYGLLSEREGNGDYILRVHVSGTDFYSSELLKILENYGIAIVSDDFCTSTGYYNGIVNRANLEGIADRYLYSTACVMTSASNELSVLERVKFIRDRIKASRAEAVIVFKDRGCEVCGHQCPAIIDELDLPVLTIDLDFPLSKAQIEGRIEAFVESHGR</sequence>
<dbReference type="PANTHER" id="PTHR30548">
    <property type="entry name" value="2-HYDROXYGLUTARYL-COA DEHYDRATASE, D-COMPONENT-RELATED"/>
    <property type="match status" value="1"/>
</dbReference>
<evidence type="ECO:0000313" key="3">
    <source>
        <dbReference type="Proteomes" id="UP001492541"/>
    </source>
</evidence>
<organism evidence="2 3">
    <name type="scientific">Geoglobus acetivorans</name>
    <dbReference type="NCBI Taxonomy" id="565033"/>
    <lineage>
        <taxon>Archaea</taxon>
        <taxon>Methanobacteriati</taxon>
        <taxon>Methanobacteriota</taxon>
        <taxon>Archaeoglobi</taxon>
        <taxon>Archaeoglobales</taxon>
        <taxon>Archaeoglobaceae</taxon>
        <taxon>Geoglobus</taxon>
    </lineage>
</organism>
<dbReference type="RefSeq" id="WP_193807174.1">
    <property type="nucleotide sequence ID" value="NZ_CP087714.1"/>
</dbReference>
<dbReference type="Proteomes" id="UP001492541">
    <property type="component" value="Chromosome"/>
</dbReference>
<dbReference type="Gene3D" id="1.20.1270.370">
    <property type="match status" value="1"/>
</dbReference>
<evidence type="ECO:0000256" key="1">
    <source>
        <dbReference type="ARBA" id="ARBA00005806"/>
    </source>
</evidence>
<dbReference type="Pfam" id="PF06050">
    <property type="entry name" value="HGD-D"/>
    <property type="match status" value="1"/>
</dbReference>
<comment type="similarity">
    <text evidence="1">Belongs to the FldB/FldC dehydratase alpha/beta subunit family.</text>
</comment>
<dbReference type="GeneID" id="90450076"/>
<dbReference type="EMBL" id="CP087714">
    <property type="protein sequence ID" value="XAT63620.1"/>
    <property type="molecule type" value="Genomic_DNA"/>
</dbReference>